<dbReference type="Gene3D" id="1.20.140.150">
    <property type="match status" value="1"/>
</dbReference>
<protein>
    <submittedName>
        <fullName evidence="2">Uncharacterized protein</fullName>
    </submittedName>
</protein>
<name>A0AAD6XY81_9AGAR</name>
<accession>A0AAD6XY81</accession>
<gene>
    <name evidence="2" type="ORF">GGX14DRAFT_406446</name>
</gene>
<feature type="transmembrane region" description="Helical" evidence="1">
    <location>
        <begin position="111"/>
        <end position="132"/>
    </location>
</feature>
<comment type="caution">
    <text evidence="2">The sequence shown here is derived from an EMBL/GenBank/DDBJ whole genome shotgun (WGS) entry which is preliminary data.</text>
</comment>
<proteinExistence type="predicted"/>
<keyword evidence="1" id="KW-0472">Membrane</keyword>
<reference evidence="2" key="1">
    <citation type="submission" date="2023-03" db="EMBL/GenBank/DDBJ databases">
        <title>Massive genome expansion in bonnet fungi (Mycena s.s.) driven by repeated elements and novel gene families across ecological guilds.</title>
        <authorList>
            <consortium name="Lawrence Berkeley National Laboratory"/>
            <person name="Harder C.B."/>
            <person name="Miyauchi S."/>
            <person name="Viragh M."/>
            <person name="Kuo A."/>
            <person name="Thoen E."/>
            <person name="Andreopoulos B."/>
            <person name="Lu D."/>
            <person name="Skrede I."/>
            <person name="Drula E."/>
            <person name="Henrissat B."/>
            <person name="Morin E."/>
            <person name="Kohler A."/>
            <person name="Barry K."/>
            <person name="LaButti K."/>
            <person name="Morin E."/>
            <person name="Salamov A."/>
            <person name="Lipzen A."/>
            <person name="Mereny Z."/>
            <person name="Hegedus B."/>
            <person name="Baldrian P."/>
            <person name="Stursova M."/>
            <person name="Weitz H."/>
            <person name="Taylor A."/>
            <person name="Grigoriev I.V."/>
            <person name="Nagy L.G."/>
            <person name="Martin F."/>
            <person name="Kauserud H."/>
        </authorList>
    </citation>
    <scope>NUCLEOTIDE SEQUENCE</scope>
    <source>
        <strain evidence="2">9144</strain>
    </source>
</reference>
<dbReference type="AlphaFoldDB" id="A0AAD6XY81"/>
<organism evidence="2 3">
    <name type="scientific">Mycena pura</name>
    <dbReference type="NCBI Taxonomy" id="153505"/>
    <lineage>
        <taxon>Eukaryota</taxon>
        <taxon>Fungi</taxon>
        <taxon>Dikarya</taxon>
        <taxon>Basidiomycota</taxon>
        <taxon>Agaricomycotina</taxon>
        <taxon>Agaricomycetes</taxon>
        <taxon>Agaricomycetidae</taxon>
        <taxon>Agaricales</taxon>
        <taxon>Marasmiineae</taxon>
        <taxon>Mycenaceae</taxon>
        <taxon>Mycena</taxon>
    </lineage>
</organism>
<feature type="transmembrane region" description="Helical" evidence="1">
    <location>
        <begin position="16"/>
        <end position="37"/>
    </location>
</feature>
<keyword evidence="1" id="KW-1133">Transmembrane helix</keyword>
<evidence type="ECO:0000313" key="2">
    <source>
        <dbReference type="EMBL" id="KAJ7192343.1"/>
    </source>
</evidence>
<keyword evidence="1" id="KW-0812">Transmembrane</keyword>
<feature type="transmembrane region" description="Helical" evidence="1">
    <location>
        <begin position="192"/>
        <end position="212"/>
    </location>
</feature>
<keyword evidence="3" id="KW-1185">Reference proteome</keyword>
<sequence>MFPGEAARNQAPKVDIALLLTPSATLVAFIFNLLVLLDPVSLQSAQFAFLYVKPSGEADGPTLFLGLLGSCSRPDNEAQFNCTSMSFAPTYILSDYPAQQLLSPPPSSAGATIFITLSLVSSGIFFLAFLAMERGWSTRPFIKTLANFSGFIAWLCGICGFIIASVWFRKVADDFNEINGDDAPLVAVTGEAFTMGFVSIILGGLAVILSMITHIGKKKKKANPRPQYYA</sequence>
<evidence type="ECO:0000256" key="1">
    <source>
        <dbReference type="SAM" id="Phobius"/>
    </source>
</evidence>
<dbReference type="Proteomes" id="UP001219525">
    <property type="component" value="Unassembled WGS sequence"/>
</dbReference>
<dbReference type="EMBL" id="JARJCW010000121">
    <property type="protein sequence ID" value="KAJ7192343.1"/>
    <property type="molecule type" value="Genomic_DNA"/>
</dbReference>
<feature type="transmembrane region" description="Helical" evidence="1">
    <location>
        <begin position="144"/>
        <end position="168"/>
    </location>
</feature>
<evidence type="ECO:0000313" key="3">
    <source>
        <dbReference type="Proteomes" id="UP001219525"/>
    </source>
</evidence>